<reference evidence="10" key="1">
    <citation type="submission" date="2014-08" db="EMBL/GenBank/DDBJ databases">
        <authorList>
            <person name="Senf B."/>
            <person name="Petzold A."/>
            <person name="Downie B.R."/>
            <person name="Koch P."/>
            <person name="Platzer M."/>
        </authorList>
    </citation>
    <scope>NUCLEOTIDE SEQUENCE [LARGE SCALE GENOMIC DNA]</scope>
    <source>
        <strain evidence="10">GRZ</strain>
    </source>
</reference>
<comment type="subcellular location">
    <subcellularLocation>
        <location evidence="2">Chromosome</location>
        <location evidence="2">Centromere</location>
    </subcellularLocation>
    <subcellularLocation>
        <location evidence="1">Nucleus</location>
    </subcellularLocation>
</comment>
<evidence type="ECO:0000256" key="2">
    <source>
        <dbReference type="ARBA" id="ARBA00004584"/>
    </source>
</evidence>
<dbReference type="Pfam" id="PF13092">
    <property type="entry name" value="CENP-L"/>
    <property type="match status" value="1"/>
</dbReference>
<evidence type="ECO:0000256" key="3">
    <source>
        <dbReference type="ARBA" id="ARBA00011060"/>
    </source>
</evidence>
<feature type="region of interest" description="Disordered" evidence="8">
    <location>
        <begin position="92"/>
        <end position="139"/>
    </location>
</feature>
<dbReference type="EMBL" id="HADY01009407">
    <property type="protein sequence ID" value="SBP47892.1"/>
    <property type="molecule type" value="Transcribed_RNA"/>
</dbReference>
<evidence type="ECO:0000256" key="4">
    <source>
        <dbReference type="ARBA" id="ARBA00016380"/>
    </source>
</evidence>
<dbReference type="GO" id="GO:0005634">
    <property type="term" value="C:nucleus"/>
    <property type="evidence" value="ECO:0007669"/>
    <property type="project" value="UniProtKB-SubCell"/>
</dbReference>
<dbReference type="Bgee" id="ENSNFUG00015000919">
    <property type="expression patterns" value="Expressed in brain and 3 other cell types or tissues"/>
</dbReference>
<evidence type="ECO:0000313" key="10">
    <source>
        <dbReference type="Ensembl" id="ENSNFUP00015001613.1"/>
    </source>
</evidence>
<reference evidence="9" key="2">
    <citation type="submission" date="2016-05" db="EMBL/GenBank/DDBJ databases">
        <authorList>
            <person name="Lavstsen T."/>
            <person name="Jespersen J.S."/>
        </authorList>
    </citation>
    <scope>NUCLEOTIDE SEQUENCE</scope>
    <source>
        <tissue evidence="9">Brain</tissue>
    </source>
</reference>
<keyword evidence="7" id="KW-0137">Centromere</keyword>
<name>A0A1A7ZYB5_NOTFU</name>
<dbReference type="Ensembl" id="ENSNFUT00015001742.1">
    <property type="protein sequence ID" value="ENSNFUP00015001613.1"/>
    <property type="gene ID" value="ENSNFUG00015000919.1"/>
</dbReference>
<dbReference type="InterPro" id="IPR025204">
    <property type="entry name" value="CENP-L"/>
</dbReference>
<keyword evidence="6" id="KW-0539">Nucleus</keyword>
<evidence type="ECO:0000313" key="11">
    <source>
        <dbReference type="Proteomes" id="UP000694548"/>
    </source>
</evidence>
<comment type="similarity">
    <text evidence="3">Belongs to the CENP-L/IML3 family.</text>
</comment>
<evidence type="ECO:0000256" key="6">
    <source>
        <dbReference type="ARBA" id="ARBA00023242"/>
    </source>
</evidence>
<dbReference type="PANTHER" id="PTHR31740">
    <property type="entry name" value="CENTROMERE PROTEIN L"/>
    <property type="match status" value="1"/>
</dbReference>
<protein>
    <recommendedName>
        <fullName evidence="4">Centromere protein L</fullName>
    </recommendedName>
</protein>
<proteinExistence type="inferred from homology"/>
<evidence type="ECO:0000256" key="1">
    <source>
        <dbReference type="ARBA" id="ARBA00004123"/>
    </source>
</evidence>
<dbReference type="PANTHER" id="PTHR31740:SF2">
    <property type="entry name" value="CENTROMERE PROTEIN L"/>
    <property type="match status" value="1"/>
</dbReference>
<reference evidence="9" key="3">
    <citation type="submission" date="2016-06" db="EMBL/GenBank/DDBJ databases">
        <title>The genome of a short-lived fish provides insights into sex chromosome evolution and the genetic control of aging.</title>
        <authorList>
            <person name="Reichwald K."/>
            <person name="Felder M."/>
            <person name="Petzold A."/>
            <person name="Koch P."/>
            <person name="Groth M."/>
            <person name="Platzer M."/>
        </authorList>
    </citation>
    <scope>NUCLEOTIDE SEQUENCE</scope>
    <source>
        <tissue evidence="9">Brain</tissue>
    </source>
</reference>
<keyword evidence="5" id="KW-0158">Chromosome</keyword>
<dbReference type="Proteomes" id="UP000694548">
    <property type="component" value="Chromosome sgr06"/>
</dbReference>
<evidence type="ECO:0000256" key="7">
    <source>
        <dbReference type="ARBA" id="ARBA00023328"/>
    </source>
</evidence>
<dbReference type="GeneTree" id="ENSGT00390000013877"/>
<dbReference type="GO" id="GO:0000775">
    <property type="term" value="C:chromosome, centromeric region"/>
    <property type="evidence" value="ECO:0007669"/>
    <property type="project" value="UniProtKB-SubCell"/>
</dbReference>
<keyword evidence="11" id="KW-1185">Reference proteome</keyword>
<gene>
    <name evidence="9 10" type="primary">CENPL</name>
</gene>
<sequence length="475" mass="53149">MAYSQPKCVRGCGMCFSFPSPDQKPPPSCPRPLCPRVYHSVLEEDGIISSFGKASTPFRPPLLQFLRWLRCCWLLPVFSDFQKCLAPPSAVQETGSEQIQNGRRTERKHGLESERRSSQDGVGRGTPLSGGVEKRMSKSRSYRLSLRSCVSSRLGLTPGWTTRRLNSKRKAPKSQNITNQVSPDHLALLVKHEWQLSYVSPLYHFRHTQLKSYARQLSAFIAAEKQQGLAVEVGIQDSFKVSFSGVQGLAVADDDPETVLIQVHTKPVFAQQDDPLKLVWSGWLTCCNGSPEYLHSLPKDFTCLPLFGSSGAQNLTSLVKSWFQKNFDCSFGPLEINHTSLEWLVALWTNCNTETNIQNLKMLWTLPVEPPLQVTYVVEGNDAWDLWSSLQQRSEGDGGEEAGWIGIEEVTAFMQGLKNHFYRHFRLELSAGNLSQVSTSLGSAKCNGKIKVSNSRYMITTLTLLTECALLKMPV</sequence>
<feature type="compositionally biased region" description="Polar residues" evidence="8">
    <location>
        <begin position="92"/>
        <end position="102"/>
    </location>
</feature>
<evidence type="ECO:0000256" key="5">
    <source>
        <dbReference type="ARBA" id="ARBA00022454"/>
    </source>
</evidence>
<evidence type="ECO:0000256" key="8">
    <source>
        <dbReference type="SAM" id="MobiDB-lite"/>
    </source>
</evidence>
<evidence type="ECO:0000313" key="9">
    <source>
        <dbReference type="EMBL" id="SBP47892.1"/>
    </source>
</evidence>
<reference evidence="10" key="4">
    <citation type="submission" date="2025-05" db="UniProtKB">
        <authorList>
            <consortium name="Ensembl"/>
        </authorList>
    </citation>
    <scope>IDENTIFICATION</scope>
</reference>
<accession>A0A1A7ZYB5</accession>
<organism evidence="9">
    <name type="scientific">Nothobranchius furzeri</name>
    <name type="common">Turquoise killifish</name>
    <dbReference type="NCBI Taxonomy" id="105023"/>
    <lineage>
        <taxon>Eukaryota</taxon>
        <taxon>Metazoa</taxon>
        <taxon>Chordata</taxon>
        <taxon>Craniata</taxon>
        <taxon>Vertebrata</taxon>
        <taxon>Euteleostomi</taxon>
        <taxon>Actinopterygii</taxon>
        <taxon>Neopterygii</taxon>
        <taxon>Teleostei</taxon>
        <taxon>Neoteleostei</taxon>
        <taxon>Acanthomorphata</taxon>
        <taxon>Ovalentaria</taxon>
        <taxon>Atherinomorphae</taxon>
        <taxon>Cyprinodontiformes</taxon>
        <taxon>Nothobranchiidae</taxon>
        <taxon>Nothobranchius</taxon>
    </lineage>
</organism>
<feature type="compositionally biased region" description="Basic and acidic residues" evidence="8">
    <location>
        <begin position="108"/>
        <end position="118"/>
    </location>
</feature>
<dbReference type="AlphaFoldDB" id="A0A1A7ZYB5"/>